<reference evidence="8 9" key="1">
    <citation type="submission" date="2016-10" db="EMBL/GenBank/DDBJ databases">
        <authorList>
            <person name="de Groot N.N."/>
        </authorList>
    </citation>
    <scope>NUCLEOTIDE SEQUENCE [LARGE SCALE GENOMIC DNA]</scope>
    <source>
        <strain evidence="8 9">CGMCC 1.3430</strain>
    </source>
</reference>
<dbReference type="Proteomes" id="UP000198773">
    <property type="component" value="Unassembled WGS sequence"/>
</dbReference>
<dbReference type="Pfam" id="PF01554">
    <property type="entry name" value="MatE"/>
    <property type="match status" value="2"/>
</dbReference>
<accession>A0A1H4B4Z2</accession>
<dbReference type="OrthoDB" id="9806302at2"/>
<feature type="transmembrane region" description="Helical" evidence="7">
    <location>
        <begin position="136"/>
        <end position="154"/>
    </location>
</feature>
<organism evidence="8 9">
    <name type="scientific">Alkalimonas amylolytica</name>
    <dbReference type="NCBI Taxonomy" id="152573"/>
    <lineage>
        <taxon>Bacteria</taxon>
        <taxon>Pseudomonadati</taxon>
        <taxon>Pseudomonadota</taxon>
        <taxon>Gammaproteobacteria</taxon>
        <taxon>Alkalimonas</taxon>
    </lineage>
</organism>
<evidence type="ECO:0000256" key="6">
    <source>
        <dbReference type="ARBA" id="ARBA00023136"/>
    </source>
</evidence>
<dbReference type="InterPro" id="IPR048279">
    <property type="entry name" value="MdtK-like"/>
</dbReference>
<keyword evidence="6 7" id="KW-0472">Membrane</keyword>
<evidence type="ECO:0000313" key="8">
    <source>
        <dbReference type="EMBL" id="SEA43104.1"/>
    </source>
</evidence>
<comment type="subcellular location">
    <subcellularLocation>
        <location evidence="1">Cell inner membrane</location>
        <topology evidence="1">Multi-pass membrane protein</topology>
    </subcellularLocation>
</comment>
<feature type="transmembrane region" description="Helical" evidence="7">
    <location>
        <begin position="166"/>
        <end position="189"/>
    </location>
</feature>
<feature type="transmembrane region" description="Helical" evidence="7">
    <location>
        <begin position="21"/>
        <end position="46"/>
    </location>
</feature>
<dbReference type="GO" id="GO:0042910">
    <property type="term" value="F:xenobiotic transmembrane transporter activity"/>
    <property type="evidence" value="ECO:0007669"/>
    <property type="project" value="InterPro"/>
</dbReference>
<dbReference type="RefSeq" id="WP_091342013.1">
    <property type="nucleotide sequence ID" value="NZ_FNRM01000003.1"/>
</dbReference>
<dbReference type="NCBIfam" id="TIGR00797">
    <property type="entry name" value="matE"/>
    <property type="match status" value="1"/>
</dbReference>
<protein>
    <submittedName>
        <fullName evidence="8">Putative efflux protein, MATE family</fullName>
    </submittedName>
</protein>
<keyword evidence="5 7" id="KW-1133">Transmembrane helix</keyword>
<dbReference type="InterPro" id="IPR052031">
    <property type="entry name" value="Membrane_Transporter-Flippase"/>
</dbReference>
<proteinExistence type="predicted"/>
<evidence type="ECO:0000256" key="4">
    <source>
        <dbReference type="ARBA" id="ARBA00022692"/>
    </source>
</evidence>
<dbReference type="GO" id="GO:0005886">
    <property type="term" value="C:plasma membrane"/>
    <property type="evidence" value="ECO:0007669"/>
    <property type="project" value="UniProtKB-SubCell"/>
</dbReference>
<evidence type="ECO:0000313" key="9">
    <source>
        <dbReference type="Proteomes" id="UP000198773"/>
    </source>
</evidence>
<keyword evidence="2" id="KW-0813">Transport</keyword>
<name>A0A1H4B4Z2_ALKAM</name>
<keyword evidence="9" id="KW-1185">Reference proteome</keyword>
<dbReference type="GO" id="GO:0015297">
    <property type="term" value="F:antiporter activity"/>
    <property type="evidence" value="ECO:0007669"/>
    <property type="project" value="InterPro"/>
</dbReference>
<evidence type="ECO:0000256" key="5">
    <source>
        <dbReference type="ARBA" id="ARBA00022989"/>
    </source>
</evidence>
<feature type="transmembrane region" description="Helical" evidence="7">
    <location>
        <begin position="58"/>
        <end position="83"/>
    </location>
</feature>
<feature type="transmembrane region" description="Helical" evidence="7">
    <location>
        <begin position="201"/>
        <end position="221"/>
    </location>
</feature>
<feature type="transmembrane region" description="Helical" evidence="7">
    <location>
        <begin position="357"/>
        <end position="377"/>
    </location>
</feature>
<dbReference type="AlphaFoldDB" id="A0A1H4B4Z2"/>
<feature type="transmembrane region" description="Helical" evidence="7">
    <location>
        <begin position="95"/>
        <end position="116"/>
    </location>
</feature>
<feature type="transmembrane region" description="Helical" evidence="7">
    <location>
        <begin position="414"/>
        <end position="438"/>
    </location>
</feature>
<dbReference type="PANTHER" id="PTHR43549:SF3">
    <property type="entry name" value="MULTIDRUG RESISTANCE PROTEIN YPNP-RELATED"/>
    <property type="match status" value="1"/>
</dbReference>
<evidence type="ECO:0000256" key="3">
    <source>
        <dbReference type="ARBA" id="ARBA00022475"/>
    </source>
</evidence>
<dbReference type="STRING" id="152573.SAMN04488051_103176"/>
<dbReference type="PANTHER" id="PTHR43549">
    <property type="entry name" value="MULTIDRUG RESISTANCE PROTEIN YPNP-RELATED"/>
    <property type="match status" value="1"/>
</dbReference>
<gene>
    <name evidence="8" type="ORF">SAMN04488051_103176</name>
</gene>
<sequence>MSVPDKRSLLHNDIGSTLYRMTVPMLIGMFTLMSFNLVDTFFISLLGTKELAAVSFTFPITFTFISLAIGLGIGTSAVIAKALGSGNPQEARADALASLWLAAYLMVALTFIGWLAHDSLFRLLGAGDDIVPLIRQYMLIWLGGAVFLMIPMIGNSVLRAAGDTRLPAYIMAAGGVINAVLDPLLIFGLGPFPALGMQGAAIASVVSWVCGSLVVLLVLHQRRLIDRGWQIWRKALPIYRKILRIGFPAAGANMLTPLAMAVLTAIIASHGAEAVAAFGVGIRLESMACLVVLALSTTLPPFISQNFGAGYLPRVQAAYKQSIRFILVWQLVVYGLLALLAPWIARIFSADAEVQRLIELFLWILPVGYGLQGLIILTNSSLNALHLPLQALGLSMCRLFVFYVPFAWLGGQLAGIQGLFIGCVVANLCMALLSYFWFQRALQRMELTEASQGVAS</sequence>
<keyword evidence="3" id="KW-1003">Cell membrane</keyword>
<evidence type="ECO:0000256" key="2">
    <source>
        <dbReference type="ARBA" id="ARBA00022448"/>
    </source>
</evidence>
<dbReference type="EMBL" id="FNRM01000003">
    <property type="protein sequence ID" value="SEA43104.1"/>
    <property type="molecule type" value="Genomic_DNA"/>
</dbReference>
<keyword evidence="4 7" id="KW-0812">Transmembrane</keyword>
<dbReference type="InterPro" id="IPR002528">
    <property type="entry name" value="MATE_fam"/>
</dbReference>
<evidence type="ECO:0000256" key="1">
    <source>
        <dbReference type="ARBA" id="ARBA00004429"/>
    </source>
</evidence>
<feature type="transmembrane region" description="Helical" evidence="7">
    <location>
        <begin position="389"/>
        <end position="408"/>
    </location>
</feature>
<feature type="transmembrane region" description="Helical" evidence="7">
    <location>
        <begin position="242"/>
        <end position="268"/>
    </location>
</feature>
<dbReference type="PIRSF" id="PIRSF006603">
    <property type="entry name" value="DinF"/>
    <property type="match status" value="1"/>
</dbReference>
<evidence type="ECO:0000256" key="7">
    <source>
        <dbReference type="SAM" id="Phobius"/>
    </source>
</evidence>
<feature type="transmembrane region" description="Helical" evidence="7">
    <location>
        <begin position="280"/>
        <end position="303"/>
    </location>
</feature>
<feature type="transmembrane region" description="Helical" evidence="7">
    <location>
        <begin position="323"/>
        <end position="345"/>
    </location>
</feature>